<organism evidence="1 2">
    <name type="scientific">Acinetobacter venetianus</name>
    <dbReference type="NCBI Taxonomy" id="52133"/>
    <lineage>
        <taxon>Bacteria</taxon>
        <taxon>Pseudomonadati</taxon>
        <taxon>Pseudomonadota</taxon>
        <taxon>Gammaproteobacteria</taxon>
        <taxon>Moraxellales</taxon>
        <taxon>Moraxellaceae</taxon>
        <taxon>Acinetobacter</taxon>
    </lineage>
</organism>
<dbReference type="AlphaFoldDB" id="A0A150HZP2"/>
<gene>
    <name evidence="1" type="ORF">AVENLUH5627_00944</name>
</gene>
<sequence>MSYKQKRGNRFNVNLTDDEAALFTIVNRMTGEHTGAMLRNLALKQALAILIADDVSDFSLEKIMNKGASEHLQGS</sequence>
<name>A0A150HZP2_9GAMM</name>
<evidence type="ECO:0000313" key="2">
    <source>
        <dbReference type="Proteomes" id="UP000075680"/>
    </source>
</evidence>
<evidence type="ECO:0000313" key="1">
    <source>
        <dbReference type="EMBL" id="KXZ72776.1"/>
    </source>
</evidence>
<protein>
    <submittedName>
        <fullName evidence="1">Uncharacterized protein</fullName>
    </submittedName>
</protein>
<dbReference type="EMBL" id="JRUE01000081">
    <property type="protein sequence ID" value="KXZ72776.1"/>
    <property type="molecule type" value="Genomic_DNA"/>
</dbReference>
<comment type="caution">
    <text evidence="1">The sequence shown here is derived from an EMBL/GenBank/DDBJ whole genome shotgun (WGS) entry which is preliminary data.</text>
</comment>
<dbReference type="PATRIC" id="fig|52133.18.peg.977"/>
<reference evidence="1 2" key="1">
    <citation type="journal article" date="2016" name="Sci. Rep.">
        <title>Genomic and phenotypic characterization of the species Acinetobacter venetianus.</title>
        <authorList>
            <person name="Fondi M."/>
            <person name="Maida I."/>
            <person name="Perrin E."/>
            <person name="Orlandini V."/>
            <person name="La Torre L."/>
            <person name="Bosi E."/>
            <person name="Negroni A."/>
            <person name="Zanaroli G."/>
            <person name="Fava F."/>
            <person name="Decorosi F."/>
            <person name="Giovannetti L."/>
            <person name="Viti C."/>
            <person name="Vaneechoutte M."/>
            <person name="Dijkshoorn L."/>
            <person name="Fani R."/>
        </authorList>
    </citation>
    <scope>NUCLEOTIDE SEQUENCE [LARGE SCALE GENOMIC DNA]</scope>
    <source>
        <strain evidence="1 2">LUH5627</strain>
    </source>
</reference>
<dbReference type="Proteomes" id="UP000075680">
    <property type="component" value="Unassembled WGS sequence"/>
</dbReference>
<accession>A0A150HZP2</accession>
<dbReference type="RefSeq" id="WP_004960446.1">
    <property type="nucleotide sequence ID" value="NZ_JRUE01000081.1"/>
</dbReference>
<proteinExistence type="predicted"/>